<feature type="repeat" description="ANK" evidence="1">
    <location>
        <begin position="936"/>
        <end position="968"/>
    </location>
</feature>
<comment type="caution">
    <text evidence="4">The sequence shown here is derived from an EMBL/GenBank/DDBJ whole genome shotgun (WGS) entry which is preliminary data.</text>
</comment>
<dbReference type="eggNOG" id="KOG0616">
    <property type="taxonomic scope" value="Eukaryota"/>
</dbReference>
<dbReference type="InterPro" id="IPR036770">
    <property type="entry name" value="Ankyrin_rpt-contain_sf"/>
</dbReference>
<dbReference type="AlphaFoldDB" id="A0A066XWS2"/>
<accession>A0A066XWS2</accession>
<feature type="compositionally biased region" description="Basic and acidic residues" evidence="2">
    <location>
        <begin position="517"/>
        <end position="529"/>
    </location>
</feature>
<feature type="region of interest" description="Disordered" evidence="2">
    <location>
        <begin position="477"/>
        <end position="623"/>
    </location>
</feature>
<organism evidence="4 5">
    <name type="scientific">Colletotrichum sublineola</name>
    <name type="common">Sorghum anthracnose fungus</name>
    <dbReference type="NCBI Taxonomy" id="1173701"/>
    <lineage>
        <taxon>Eukaryota</taxon>
        <taxon>Fungi</taxon>
        <taxon>Dikarya</taxon>
        <taxon>Ascomycota</taxon>
        <taxon>Pezizomycotina</taxon>
        <taxon>Sordariomycetes</taxon>
        <taxon>Hypocreomycetidae</taxon>
        <taxon>Glomerellales</taxon>
        <taxon>Glomerellaceae</taxon>
        <taxon>Colletotrichum</taxon>
        <taxon>Colletotrichum graminicola species complex</taxon>
    </lineage>
</organism>
<keyword evidence="1" id="KW-0040">ANK repeat</keyword>
<keyword evidence="4" id="KW-0723">Serine/threonine-protein kinase</keyword>
<feature type="compositionally biased region" description="Basic and acidic residues" evidence="2">
    <location>
        <begin position="569"/>
        <end position="583"/>
    </location>
</feature>
<keyword evidence="4" id="KW-0808">Transferase</keyword>
<dbReference type="Gene3D" id="3.10.490.10">
    <property type="entry name" value="Gamma-glutamyl cyclotransferase-like"/>
    <property type="match status" value="1"/>
</dbReference>
<evidence type="ECO:0000313" key="4">
    <source>
        <dbReference type="EMBL" id="KDN70191.1"/>
    </source>
</evidence>
<keyword evidence="4" id="KW-0418">Kinase</keyword>
<dbReference type="PANTHER" id="PTHR44167">
    <property type="entry name" value="OVARIAN-SPECIFIC SERINE/THREONINE-PROTEIN KINASE LOK-RELATED"/>
    <property type="match status" value="1"/>
</dbReference>
<dbReference type="Proteomes" id="UP000027238">
    <property type="component" value="Unassembled WGS sequence"/>
</dbReference>
<dbReference type="HOGENOM" id="CLU_263743_0_0_1"/>
<dbReference type="Gene3D" id="3.30.200.20">
    <property type="entry name" value="Phosphorylase Kinase, domain 1"/>
    <property type="match status" value="1"/>
</dbReference>
<dbReference type="SUPFAM" id="SSF48403">
    <property type="entry name" value="Ankyrin repeat"/>
    <property type="match status" value="1"/>
</dbReference>
<dbReference type="PROSITE" id="PS50297">
    <property type="entry name" value="ANK_REP_REGION"/>
    <property type="match status" value="1"/>
</dbReference>
<dbReference type="InterPro" id="IPR011009">
    <property type="entry name" value="Kinase-like_dom_sf"/>
</dbReference>
<dbReference type="Pfam" id="PF00069">
    <property type="entry name" value="Pkinase"/>
    <property type="match status" value="1"/>
</dbReference>
<dbReference type="Gene3D" id="1.10.510.10">
    <property type="entry name" value="Transferase(Phosphotransferase) domain 1"/>
    <property type="match status" value="1"/>
</dbReference>
<dbReference type="GO" id="GO:0005634">
    <property type="term" value="C:nucleus"/>
    <property type="evidence" value="ECO:0007669"/>
    <property type="project" value="TreeGrafter"/>
</dbReference>
<gene>
    <name evidence="4" type="ORF">CSUB01_07854</name>
</gene>
<dbReference type="GO" id="GO:0044773">
    <property type="term" value="P:mitotic DNA damage checkpoint signaling"/>
    <property type="evidence" value="ECO:0007669"/>
    <property type="project" value="TreeGrafter"/>
</dbReference>
<name>A0A066XWS2_COLSU</name>
<evidence type="ECO:0000313" key="5">
    <source>
        <dbReference type="Proteomes" id="UP000027238"/>
    </source>
</evidence>
<dbReference type="Gene3D" id="1.25.40.20">
    <property type="entry name" value="Ankyrin repeat-containing domain"/>
    <property type="match status" value="1"/>
</dbReference>
<dbReference type="InterPro" id="IPR002110">
    <property type="entry name" value="Ankyrin_rpt"/>
</dbReference>
<feature type="region of interest" description="Disordered" evidence="2">
    <location>
        <begin position="1"/>
        <end position="38"/>
    </location>
</feature>
<evidence type="ECO:0000259" key="3">
    <source>
        <dbReference type="PROSITE" id="PS50011"/>
    </source>
</evidence>
<feature type="compositionally biased region" description="Basic and acidic residues" evidence="2">
    <location>
        <begin position="12"/>
        <end position="23"/>
    </location>
</feature>
<dbReference type="GO" id="GO:0005524">
    <property type="term" value="F:ATP binding"/>
    <property type="evidence" value="ECO:0007669"/>
    <property type="project" value="InterPro"/>
</dbReference>
<dbReference type="OrthoDB" id="4799075at2759"/>
<dbReference type="SUPFAM" id="SSF56112">
    <property type="entry name" value="Protein kinase-like (PK-like)"/>
    <property type="match status" value="1"/>
</dbReference>
<dbReference type="PROSITE" id="PS50011">
    <property type="entry name" value="PROTEIN_KINASE_DOM"/>
    <property type="match status" value="1"/>
</dbReference>
<protein>
    <submittedName>
        <fullName evidence="4">Putative serine/threonine protein kinase</fullName>
    </submittedName>
</protein>
<keyword evidence="5" id="KW-1185">Reference proteome</keyword>
<dbReference type="GO" id="GO:0004674">
    <property type="term" value="F:protein serine/threonine kinase activity"/>
    <property type="evidence" value="ECO:0007669"/>
    <property type="project" value="UniProtKB-KW"/>
</dbReference>
<dbReference type="Pfam" id="PF00023">
    <property type="entry name" value="Ank"/>
    <property type="match status" value="1"/>
</dbReference>
<dbReference type="SMART" id="SM00220">
    <property type="entry name" value="S_TKc"/>
    <property type="match status" value="1"/>
</dbReference>
<dbReference type="InterPro" id="IPR000719">
    <property type="entry name" value="Prot_kinase_dom"/>
</dbReference>
<reference evidence="5" key="1">
    <citation type="journal article" date="2014" name="Genome Announc.">
        <title>Draft genome sequence of Colletotrichum sublineola, a destructive pathogen of cultivated sorghum.</title>
        <authorList>
            <person name="Baroncelli R."/>
            <person name="Sanz-Martin J.M."/>
            <person name="Rech G.E."/>
            <person name="Sukno S.A."/>
            <person name="Thon M.R."/>
        </authorList>
    </citation>
    <scope>NUCLEOTIDE SEQUENCE [LARGE SCALE GENOMIC DNA]</scope>
    <source>
        <strain evidence="5">TX430BB</strain>
    </source>
</reference>
<feature type="compositionally biased region" description="Basic and acidic residues" evidence="2">
    <location>
        <begin position="597"/>
        <end position="610"/>
    </location>
</feature>
<feature type="domain" description="Protein kinase" evidence="3">
    <location>
        <begin position="179"/>
        <end position="465"/>
    </location>
</feature>
<dbReference type="PROSITE" id="PS00108">
    <property type="entry name" value="PROTEIN_KINASE_ST"/>
    <property type="match status" value="1"/>
</dbReference>
<proteinExistence type="predicted"/>
<dbReference type="EMBL" id="JMSE01000380">
    <property type="protein sequence ID" value="KDN70191.1"/>
    <property type="molecule type" value="Genomic_DNA"/>
</dbReference>
<dbReference type="InterPro" id="IPR008271">
    <property type="entry name" value="Ser/Thr_kinase_AS"/>
</dbReference>
<feature type="region of interest" description="Disordered" evidence="2">
    <location>
        <begin position="809"/>
        <end position="830"/>
    </location>
</feature>
<dbReference type="CDD" id="cd00180">
    <property type="entry name" value="PKc"/>
    <property type="match status" value="1"/>
</dbReference>
<dbReference type="PANTHER" id="PTHR44167:SF24">
    <property type="entry name" value="SERINE_THREONINE-PROTEIN KINASE CHK2"/>
    <property type="match status" value="1"/>
</dbReference>
<dbReference type="SMART" id="SM00248">
    <property type="entry name" value="ANK"/>
    <property type="match status" value="3"/>
</dbReference>
<sequence>MSSYRSPYYDSLRGDENETELKLSQEPTKMGLDGDTTEVPMTRRKTIPESLFRKILEKCGLPSPNDPLAERKVLRDAIFPAISQALEDRGQTQWSLSPRTFSILWILNIPNLMDSFVAEGRTDRYLPYHEANLPDCIRGSLRSRFIKLQNLVRYRREDVSELEESGKHIHLPGNADAYFFSMQDLGSGKFAKVDKVRSWRTAQIYARKQIRRGESVLEDHTQLKAFENELASLKALSHRHAVKLVGSYTDPHHLALIMSPIADADLHVHLLRCEQSLDNQKFILRHFFGCLTTALAYIHSKNIRHKDIKPANILVKGDTVYLADFGTSRLCLDGHLTTNGDSKEGTPRYCAPEVGDHANLKNRNRSSDIWSLGCVFLEMATTLFGHTQREMLEFFATHGSENYQRISLNPAATQQWIEGLRRSSFNDSNVLDWASWMLQPNPDDRPTAAQLRGKIKDLETEFEYICHECASPNGMRDCEAPAPAPPGPGRSIDSSGANMLQDGSGHKSLERTTTPDADSRLALPREMDNTKMTTKITDYQEPKAQEPEGQMTTNGNRKDSQPKPQRKVRFSEPEKPYKPRDSLRQGTGESIRFAGLPEDRRPEPTKHREEDDKEGYDQVPDDTGFIIPEPIRAPPFSRQECLPLPRASLVPSYILAGTNHFSLDELHQYSSRSSTSNVFLYGRLMFPSVLHAISARSTKGAYSPHLQRRIMPSSDDWNSANLSIQRASEIMMPARLRGYDRWRPTDLQCAVIQRSEYNTAILKKPRLKDAAPLNPPGEVVGFIMVGVKKEAIRYLDLLFAQDERNLDEVKLRSNDEDPEQDNPLSSPLRRESVKVDVELDTGEVAQVHAHTYVWKHHTADLGQLWEEDHFLRGSKFQSLVEHENRWKAEEQALATSMHISFALVGDYVCSAVLTGNAVELKSLLDRGWSPDSACRYYGNPLQAAIVIGNEDMVQLLLDYGAKVNQRDGRYGSALIAAAFASRKSISRLLLRRGADVFASHPTHGTALYQAVGQSDYAIVEMLLEHASWLTEDWGEIRDLADEIGDSEIKSLLRQYDVRQLHKLSIPAPQRSQNHKELERQQSYTKVLSTVVQKCIAVQTMSGNWKGRKGVAVTVAALNAGASMSILSIMRSTIGPVKALIDELRRADEIQEQNRRAALENV</sequence>
<evidence type="ECO:0000256" key="2">
    <source>
        <dbReference type="SAM" id="MobiDB-lite"/>
    </source>
</evidence>
<evidence type="ECO:0000256" key="1">
    <source>
        <dbReference type="PROSITE-ProRule" id="PRU00023"/>
    </source>
</evidence>
<dbReference type="PROSITE" id="PS50088">
    <property type="entry name" value="ANK_REPEAT"/>
    <property type="match status" value="1"/>
</dbReference>